<gene>
    <name evidence="1" type="ORF">ElyMa_005310900</name>
</gene>
<name>A0AAV4JYG8_9GAST</name>
<proteinExistence type="predicted"/>
<protein>
    <submittedName>
        <fullName evidence="1">Uncharacterized protein</fullName>
    </submittedName>
</protein>
<comment type="caution">
    <text evidence="1">The sequence shown here is derived from an EMBL/GenBank/DDBJ whole genome shotgun (WGS) entry which is preliminary data.</text>
</comment>
<accession>A0AAV4JYG8</accession>
<sequence>MFHPSTFYPVSRLRRCTALPWSMHPAENCKPSSSYRRISGYLKNGDGRIYGSWSPLCTTCTKGESPIGKSVAPNWGKVAMRVWRGLCFCIVDETRKDFEVDNKRMILWGR</sequence>
<evidence type="ECO:0000313" key="2">
    <source>
        <dbReference type="Proteomes" id="UP000762676"/>
    </source>
</evidence>
<dbReference type="EMBL" id="BMAT01010570">
    <property type="protein sequence ID" value="GFS27854.1"/>
    <property type="molecule type" value="Genomic_DNA"/>
</dbReference>
<evidence type="ECO:0000313" key="1">
    <source>
        <dbReference type="EMBL" id="GFS27854.1"/>
    </source>
</evidence>
<keyword evidence="2" id="KW-1185">Reference proteome</keyword>
<organism evidence="1 2">
    <name type="scientific">Elysia marginata</name>
    <dbReference type="NCBI Taxonomy" id="1093978"/>
    <lineage>
        <taxon>Eukaryota</taxon>
        <taxon>Metazoa</taxon>
        <taxon>Spiralia</taxon>
        <taxon>Lophotrochozoa</taxon>
        <taxon>Mollusca</taxon>
        <taxon>Gastropoda</taxon>
        <taxon>Heterobranchia</taxon>
        <taxon>Euthyneura</taxon>
        <taxon>Panpulmonata</taxon>
        <taxon>Sacoglossa</taxon>
        <taxon>Placobranchoidea</taxon>
        <taxon>Plakobranchidae</taxon>
        <taxon>Elysia</taxon>
    </lineage>
</organism>
<reference evidence="1 2" key="1">
    <citation type="journal article" date="2021" name="Elife">
        <title>Chloroplast acquisition without the gene transfer in kleptoplastic sea slugs, Plakobranchus ocellatus.</title>
        <authorList>
            <person name="Maeda T."/>
            <person name="Takahashi S."/>
            <person name="Yoshida T."/>
            <person name="Shimamura S."/>
            <person name="Takaki Y."/>
            <person name="Nagai Y."/>
            <person name="Toyoda A."/>
            <person name="Suzuki Y."/>
            <person name="Arimoto A."/>
            <person name="Ishii H."/>
            <person name="Satoh N."/>
            <person name="Nishiyama T."/>
            <person name="Hasebe M."/>
            <person name="Maruyama T."/>
            <person name="Minagawa J."/>
            <person name="Obokata J."/>
            <person name="Shigenobu S."/>
        </authorList>
    </citation>
    <scope>NUCLEOTIDE SEQUENCE [LARGE SCALE GENOMIC DNA]</scope>
</reference>
<dbReference type="Proteomes" id="UP000762676">
    <property type="component" value="Unassembled WGS sequence"/>
</dbReference>
<dbReference type="AlphaFoldDB" id="A0AAV4JYG8"/>